<dbReference type="AlphaFoldDB" id="A0A397SP67"/>
<protein>
    <submittedName>
        <fullName evidence="1">Uncharacterized protein</fullName>
    </submittedName>
</protein>
<accession>A0A397SP67</accession>
<comment type="caution">
    <text evidence="1">The sequence shown here is derived from an EMBL/GenBank/DDBJ whole genome shotgun (WGS) entry which is preliminary data.</text>
</comment>
<dbReference type="OrthoDB" id="2428127at2759"/>
<proteinExistence type="predicted"/>
<sequence length="575" mass="66839">MNESEKELVQYLKLNYGLIYKNRNFIPSKPIVSEGQLKLEKYTDQIWIYEPIQDNSSNSVAWDSFINKFAIKDDDNSLKFEKNQDQIPLLAVTDIKLIIPVLKITYSGNYIEPPTAIENNQEFLSREVLVGGFLIIRNVLKDYLEFDRLKAHIAWAIYEACWESKNLLKSAIVRSKLKNVEDLNGNPIHDMETLSNYLNQIYKFETAAVISYEKVVPVEKKNNNSFDARLIPGITNYHQAITIKDWVKDNIHLNLPFWIKEYQFNHAMVVTSHGLVPGTKPALEFLSVPSIKWERKNGLKISILQKELLYSKIYLDEIDIESIQFLTPFDITSTNVIQCNVFHGEVVITIWEKQISKPSQQLVKDIKDALNDTNPYKSLTNVFSEYGHVICTEITLGGRLSASSVNDQAQGKFCQCLKYVEWTELKIIKDLLKEFNMDDQNFITYDNSDKNLDEINTWLKDISKNPNLWSLANQPKLISLYEILDDEVKRQIQNLLENKQILMTGITKLSSKTQRYYRVNFNNYLLTNNDYQIIGSVIMNNERLEILNVKFQMKSISGFSIIIEEYKKLDEEIRI</sequence>
<reference evidence="1 2" key="1">
    <citation type="submission" date="2018-06" db="EMBL/GenBank/DDBJ databases">
        <title>Comparative genomics reveals the genomic features of Rhizophagus irregularis, R. cerebriforme, R. diaphanum and Gigaspora rosea, and their symbiotic lifestyle signature.</title>
        <authorList>
            <person name="Morin E."/>
            <person name="San Clemente H."/>
            <person name="Chen E.C.H."/>
            <person name="De La Providencia I."/>
            <person name="Hainaut M."/>
            <person name="Kuo A."/>
            <person name="Kohler A."/>
            <person name="Murat C."/>
            <person name="Tang N."/>
            <person name="Roy S."/>
            <person name="Loubradou J."/>
            <person name="Henrissat B."/>
            <person name="Grigoriev I.V."/>
            <person name="Corradi N."/>
            <person name="Roux C."/>
            <person name="Martin F.M."/>
        </authorList>
    </citation>
    <scope>NUCLEOTIDE SEQUENCE [LARGE SCALE GENOMIC DNA]</scope>
    <source>
        <strain evidence="1 2">DAOM 227022</strain>
    </source>
</reference>
<gene>
    <name evidence="1" type="ORF">C1645_415680</name>
</gene>
<keyword evidence="2" id="KW-1185">Reference proteome</keyword>
<name>A0A397SP67_9GLOM</name>
<evidence type="ECO:0000313" key="2">
    <source>
        <dbReference type="Proteomes" id="UP000265703"/>
    </source>
</evidence>
<dbReference type="Proteomes" id="UP000265703">
    <property type="component" value="Unassembled WGS sequence"/>
</dbReference>
<evidence type="ECO:0000313" key="1">
    <source>
        <dbReference type="EMBL" id="RIA84424.1"/>
    </source>
</evidence>
<dbReference type="EMBL" id="QKYT01000494">
    <property type="protein sequence ID" value="RIA84424.1"/>
    <property type="molecule type" value="Genomic_DNA"/>
</dbReference>
<organism evidence="1 2">
    <name type="scientific">Glomus cerebriforme</name>
    <dbReference type="NCBI Taxonomy" id="658196"/>
    <lineage>
        <taxon>Eukaryota</taxon>
        <taxon>Fungi</taxon>
        <taxon>Fungi incertae sedis</taxon>
        <taxon>Mucoromycota</taxon>
        <taxon>Glomeromycotina</taxon>
        <taxon>Glomeromycetes</taxon>
        <taxon>Glomerales</taxon>
        <taxon>Glomeraceae</taxon>
        <taxon>Glomus</taxon>
    </lineage>
</organism>